<dbReference type="AlphaFoldDB" id="A0A1F7TW38"/>
<keyword evidence="2 4" id="KW-0547">Nucleotide-binding</keyword>
<keyword evidence="3 4" id="KW-0067">ATP-binding</keyword>
<evidence type="ECO:0000313" key="7">
    <source>
        <dbReference type="Proteomes" id="UP000177097"/>
    </source>
</evidence>
<evidence type="ECO:0000256" key="1">
    <source>
        <dbReference type="ARBA" id="ARBA00022598"/>
    </source>
</evidence>
<keyword evidence="1" id="KW-0436">Ligase</keyword>
<protein>
    <recommendedName>
        <fullName evidence="5">ATP-grasp domain-containing protein</fullName>
    </recommendedName>
</protein>
<dbReference type="STRING" id="1802389.A3C17_03195"/>
<evidence type="ECO:0000313" key="6">
    <source>
        <dbReference type="EMBL" id="OGL70243.1"/>
    </source>
</evidence>
<dbReference type="PANTHER" id="PTHR43585">
    <property type="entry name" value="FUMIPYRROLE BIOSYNTHESIS PROTEIN C"/>
    <property type="match status" value="1"/>
</dbReference>
<dbReference type="GO" id="GO:0046872">
    <property type="term" value="F:metal ion binding"/>
    <property type="evidence" value="ECO:0007669"/>
    <property type="project" value="InterPro"/>
</dbReference>
<evidence type="ECO:0000256" key="3">
    <source>
        <dbReference type="ARBA" id="ARBA00022840"/>
    </source>
</evidence>
<feature type="domain" description="ATP-grasp" evidence="5">
    <location>
        <begin position="129"/>
        <end position="338"/>
    </location>
</feature>
<dbReference type="InterPro" id="IPR052032">
    <property type="entry name" value="ATP-dep_AA_Ligase"/>
</dbReference>
<accession>A0A1F7TW38</accession>
<evidence type="ECO:0000259" key="5">
    <source>
        <dbReference type="PROSITE" id="PS50975"/>
    </source>
</evidence>
<dbReference type="Gene3D" id="3.30.470.20">
    <property type="entry name" value="ATP-grasp fold, B domain"/>
    <property type="match status" value="1"/>
</dbReference>
<dbReference type="InterPro" id="IPR011761">
    <property type="entry name" value="ATP-grasp"/>
</dbReference>
<dbReference type="SUPFAM" id="SSF56059">
    <property type="entry name" value="Glutathione synthetase ATP-binding domain-like"/>
    <property type="match status" value="1"/>
</dbReference>
<proteinExistence type="predicted"/>
<reference evidence="6 7" key="1">
    <citation type="journal article" date="2016" name="Nat. Commun.">
        <title>Thousands of microbial genomes shed light on interconnected biogeochemical processes in an aquifer system.</title>
        <authorList>
            <person name="Anantharaman K."/>
            <person name="Brown C.T."/>
            <person name="Hug L.A."/>
            <person name="Sharon I."/>
            <person name="Castelle C.J."/>
            <person name="Probst A.J."/>
            <person name="Thomas B.C."/>
            <person name="Singh A."/>
            <person name="Wilkins M.J."/>
            <person name="Karaoz U."/>
            <person name="Brodie E.L."/>
            <person name="Williams K.H."/>
            <person name="Hubbard S.S."/>
            <person name="Banfield J.F."/>
        </authorList>
    </citation>
    <scope>NUCLEOTIDE SEQUENCE [LARGE SCALE GENOMIC DNA]</scope>
</reference>
<dbReference type="PANTHER" id="PTHR43585:SF2">
    <property type="entry name" value="ATP-GRASP ENZYME FSQD"/>
    <property type="match status" value="1"/>
</dbReference>
<sequence>MPRTKQASSKKDIVLFVVNLPEDAQGALKELKKMYRYPILSAVVFDPKKRHQAALAKKDSVDILIPADFSSPSKVTKALMPYQHRFLAVTCRGEYNIGLFRALIPHVPYLRTPTATSLEWATNKLEMRKRFFAYDKTMSPKFAIVEDAGKASIVKIKKRVKFPMVVKPTGLAASLLVTLCYHQDELERALRNAFRKVRKLYREQGAPTEPKILVEEFMEGDMYSIDSYVSTRGTVYHCPIVHIKTGQAVGYEDFFGYMRMTPTKLSKASILKAQDIATKTVHALGLRSSTAHTELMRTEDGWRVIESGPRIGGNRVLMYELSYGFNHALNDILIRIPKKPVISNRARGYSSVLEFFAKKEGRITKIKGRKKAELLGSFHSLTQKKKVGDRAKFASRGGKAILSVCLFNKDRSELLADIRRLEKMVVIETRKGVA</sequence>
<gene>
    <name evidence="6" type="ORF">A3C17_03195</name>
</gene>
<evidence type="ECO:0000256" key="4">
    <source>
        <dbReference type="PROSITE-ProRule" id="PRU00409"/>
    </source>
</evidence>
<evidence type="ECO:0000256" key="2">
    <source>
        <dbReference type="ARBA" id="ARBA00022741"/>
    </source>
</evidence>
<dbReference type="Proteomes" id="UP000177097">
    <property type="component" value="Unassembled WGS sequence"/>
</dbReference>
<organism evidence="6 7">
    <name type="scientific">Candidatus Uhrbacteria bacterium RIFCSPHIGHO2_02_FULL_53_13</name>
    <dbReference type="NCBI Taxonomy" id="1802389"/>
    <lineage>
        <taxon>Bacteria</taxon>
        <taxon>Candidatus Uhriibacteriota</taxon>
    </lineage>
</organism>
<name>A0A1F7TW38_9BACT</name>
<dbReference type="GO" id="GO:0016874">
    <property type="term" value="F:ligase activity"/>
    <property type="evidence" value="ECO:0007669"/>
    <property type="project" value="UniProtKB-KW"/>
</dbReference>
<dbReference type="PROSITE" id="PS50975">
    <property type="entry name" value="ATP_GRASP"/>
    <property type="match status" value="1"/>
</dbReference>
<dbReference type="EMBL" id="MGDX01000033">
    <property type="protein sequence ID" value="OGL70243.1"/>
    <property type="molecule type" value="Genomic_DNA"/>
</dbReference>
<dbReference type="Pfam" id="PF13535">
    <property type="entry name" value="ATP-grasp_4"/>
    <property type="match status" value="1"/>
</dbReference>
<dbReference type="GO" id="GO:0005524">
    <property type="term" value="F:ATP binding"/>
    <property type="evidence" value="ECO:0007669"/>
    <property type="project" value="UniProtKB-UniRule"/>
</dbReference>
<comment type="caution">
    <text evidence="6">The sequence shown here is derived from an EMBL/GenBank/DDBJ whole genome shotgun (WGS) entry which is preliminary data.</text>
</comment>